<dbReference type="EMBL" id="FOCI01000056">
    <property type="protein sequence ID" value="SEN89180.1"/>
    <property type="molecule type" value="Genomic_DNA"/>
</dbReference>
<dbReference type="OrthoDB" id="7557664at2"/>
<reference evidence="2 3" key="1">
    <citation type="submission" date="2016-10" db="EMBL/GenBank/DDBJ databases">
        <authorList>
            <person name="de Groot N.N."/>
        </authorList>
    </citation>
    <scope>NUCLEOTIDE SEQUENCE [LARGE SCALE GENOMIC DNA]</scope>
    <source>
        <strain evidence="2 3">DSM 16213</strain>
    </source>
</reference>
<keyword evidence="1" id="KW-1133">Transmembrane helix</keyword>
<protein>
    <recommendedName>
        <fullName evidence="4">Short C-terminal domain-containing protein</fullName>
    </recommendedName>
</protein>
<organism evidence="2 3">
    <name type="scientific">Loktanella fryxellensis</name>
    <dbReference type="NCBI Taxonomy" id="245187"/>
    <lineage>
        <taxon>Bacteria</taxon>
        <taxon>Pseudomonadati</taxon>
        <taxon>Pseudomonadota</taxon>
        <taxon>Alphaproteobacteria</taxon>
        <taxon>Rhodobacterales</taxon>
        <taxon>Roseobacteraceae</taxon>
        <taxon>Loktanella</taxon>
    </lineage>
</organism>
<feature type="transmembrane region" description="Helical" evidence="1">
    <location>
        <begin position="14"/>
        <end position="43"/>
    </location>
</feature>
<dbReference type="AlphaFoldDB" id="A0A1H8K862"/>
<evidence type="ECO:0000313" key="3">
    <source>
        <dbReference type="Proteomes" id="UP000199585"/>
    </source>
</evidence>
<keyword evidence="1" id="KW-0472">Membrane</keyword>
<dbReference type="RefSeq" id="WP_143058094.1">
    <property type="nucleotide sequence ID" value="NZ_FOCI01000056.1"/>
</dbReference>
<feature type="transmembrane region" description="Helical" evidence="1">
    <location>
        <begin position="104"/>
        <end position="122"/>
    </location>
</feature>
<accession>A0A1H8K862</accession>
<keyword evidence="1" id="KW-0812">Transmembrane</keyword>
<sequence>MKNEPLIANEHYKIFLFLLLLIPSILLLVGIIPALALAIGYYLMKKNRDFSSIEASVKALNIYWKLIAVLTLIWAAVVALIFVVEIRSNPGFWGNPNEVDFGILAAWTVGLLATAAGHIFMAEHLYSKPLRNHSEWVVANGIFSNQLKTTPQASPKNSIDILQSQKLKQYSVADELVKWAKLKEDGHISNDEFDEARSKLLGRS</sequence>
<evidence type="ECO:0008006" key="4">
    <source>
        <dbReference type="Google" id="ProtNLM"/>
    </source>
</evidence>
<keyword evidence="3" id="KW-1185">Reference proteome</keyword>
<dbReference type="Proteomes" id="UP000199585">
    <property type="component" value="Unassembled WGS sequence"/>
</dbReference>
<name>A0A1H8K862_9RHOB</name>
<proteinExistence type="predicted"/>
<evidence type="ECO:0000313" key="2">
    <source>
        <dbReference type="EMBL" id="SEN89180.1"/>
    </source>
</evidence>
<feature type="transmembrane region" description="Helical" evidence="1">
    <location>
        <begin position="63"/>
        <end position="84"/>
    </location>
</feature>
<gene>
    <name evidence="2" type="ORF">SAMN04488003_1561</name>
</gene>
<evidence type="ECO:0000256" key="1">
    <source>
        <dbReference type="SAM" id="Phobius"/>
    </source>
</evidence>